<dbReference type="RefSeq" id="WP_015286486.1">
    <property type="nucleotide sequence ID" value="NC_019943.1"/>
</dbReference>
<accession>L0HKC5</accession>
<dbReference type="OrthoDB" id="148378at2157"/>
<feature type="domain" description="DUF5667" evidence="3">
    <location>
        <begin position="44"/>
        <end position="182"/>
    </location>
</feature>
<reference evidence="4 5" key="2">
    <citation type="journal article" date="2014" name="Genome Announc.">
        <title>Complete Genome Sequence of Methanoregula formicica SMSPT, a Mesophilic Hydrogenotrophic Methanogen Isolated from a Methanogenic Upflow Anaerobic Sludge Blanket Reactor.</title>
        <authorList>
            <person name="Yamamoto K."/>
            <person name="Tamaki H."/>
            <person name="Cadillo-Quiroz H."/>
            <person name="Imachi H."/>
            <person name="Kyrpides N."/>
            <person name="Woyke T."/>
            <person name="Goodwin L."/>
            <person name="Zinder S.H."/>
            <person name="Kamagata Y."/>
            <person name="Liu W.T."/>
        </authorList>
    </citation>
    <scope>NUCLEOTIDE SEQUENCE [LARGE SCALE GENOMIC DNA]</scope>
    <source>
        <strain evidence="5">DSM 22288 / NBRC 105244 / SMSP</strain>
    </source>
</reference>
<evidence type="ECO:0000313" key="4">
    <source>
        <dbReference type="EMBL" id="AGB03524.1"/>
    </source>
</evidence>
<gene>
    <name evidence="4" type="ordered locus">Metfor_2530</name>
</gene>
<evidence type="ECO:0000313" key="5">
    <source>
        <dbReference type="Proteomes" id="UP000010824"/>
    </source>
</evidence>
<feature type="compositionally biased region" description="Low complexity" evidence="2">
    <location>
        <begin position="258"/>
        <end position="269"/>
    </location>
</feature>
<reference evidence="5" key="1">
    <citation type="submission" date="2011-12" db="EMBL/GenBank/DDBJ databases">
        <title>Complete sequence of Methanoregula formicicum SMSP.</title>
        <authorList>
            <person name="Lucas S."/>
            <person name="Han J."/>
            <person name="Lapidus A."/>
            <person name="Cheng J.-F."/>
            <person name="Goodwin L."/>
            <person name="Pitluck S."/>
            <person name="Peters L."/>
            <person name="Ovchinnikova G."/>
            <person name="Teshima H."/>
            <person name="Detter J.C."/>
            <person name="Han C."/>
            <person name="Tapia R."/>
            <person name="Land M."/>
            <person name="Hauser L."/>
            <person name="Kyrpides N."/>
            <person name="Ivanova N."/>
            <person name="Pagani I."/>
            <person name="Imachi H."/>
            <person name="Tamaki H."/>
            <person name="Sekiguchi Y."/>
            <person name="Kamagata Y."/>
            <person name="Cadillo-Quiroz H."/>
            <person name="Zinder S."/>
            <person name="Liu W.-T."/>
            <person name="Woyke T."/>
        </authorList>
    </citation>
    <scope>NUCLEOTIDE SEQUENCE [LARGE SCALE GENOMIC DNA]</scope>
    <source>
        <strain evidence="5">DSM 22288 / NBRC 105244 / SMSP</strain>
    </source>
</reference>
<keyword evidence="1" id="KW-0175">Coiled coil</keyword>
<feature type="compositionally biased region" description="Low complexity" evidence="2">
    <location>
        <begin position="285"/>
        <end position="295"/>
    </location>
</feature>
<dbReference type="InParanoid" id="L0HKC5"/>
<feature type="coiled-coil region" evidence="1">
    <location>
        <begin position="69"/>
        <end position="96"/>
    </location>
</feature>
<dbReference type="HOGENOM" id="CLU_870473_0_0_2"/>
<organism evidence="4 5">
    <name type="scientific">Methanoregula formicica (strain DSM 22288 / NBRC 105244 / SMSP)</name>
    <dbReference type="NCBI Taxonomy" id="593750"/>
    <lineage>
        <taxon>Archaea</taxon>
        <taxon>Methanobacteriati</taxon>
        <taxon>Methanobacteriota</taxon>
        <taxon>Stenosarchaea group</taxon>
        <taxon>Methanomicrobia</taxon>
        <taxon>Methanomicrobiales</taxon>
        <taxon>Methanoregulaceae</taxon>
        <taxon>Methanoregula</taxon>
    </lineage>
</organism>
<evidence type="ECO:0000256" key="2">
    <source>
        <dbReference type="SAM" id="MobiDB-lite"/>
    </source>
</evidence>
<dbReference type="GeneID" id="14309922"/>
<dbReference type="PROSITE" id="PS51257">
    <property type="entry name" value="PROKAR_LIPOPROTEIN"/>
    <property type="match status" value="1"/>
</dbReference>
<evidence type="ECO:0000256" key="1">
    <source>
        <dbReference type="SAM" id="Coils"/>
    </source>
</evidence>
<dbReference type="eggNOG" id="arCOG09579">
    <property type="taxonomic scope" value="Archaea"/>
</dbReference>
<protein>
    <recommendedName>
        <fullName evidence="3">DUF5667 domain-containing protein</fullName>
    </recommendedName>
</protein>
<feature type="compositionally biased region" description="Polar residues" evidence="2">
    <location>
        <begin position="187"/>
        <end position="207"/>
    </location>
</feature>
<dbReference type="AlphaFoldDB" id="L0HKC5"/>
<evidence type="ECO:0000259" key="3">
    <source>
        <dbReference type="Pfam" id="PF18915"/>
    </source>
</evidence>
<dbReference type="Proteomes" id="UP000010824">
    <property type="component" value="Chromosome"/>
</dbReference>
<dbReference type="Pfam" id="PF18915">
    <property type="entry name" value="DUF5667"/>
    <property type="match status" value="1"/>
</dbReference>
<dbReference type="InterPro" id="IPR043725">
    <property type="entry name" value="DUF5667"/>
</dbReference>
<proteinExistence type="predicted"/>
<sequence length="319" mass="35093" precursor="true">MMRTRYGFILCLTLLALAGCAGVAAAAPAEAGQADTIQPYNGVIGPGNSLYGLKLAFEDLDESFTVNQSERLQKQIRHADLRLAELKRELSENKTDTADIALEHYRLKINQTADILEPVPVNGTGPVPEIDETGLLHAREMIAKHQRVLGDLIQSHPNNTGLERAYNNSVRLEQKFENKIQNIRTVQQQARQNLSLRPDLQDNQTPQTPGPADENALKDRNKFTGNTTQNKDRNELGINQSPGDLNRRQADSATGREQQGQNGQQTNTGNHKDAAGDNQQITPDQTQNTRTNNNNPKPVETINKNANGNGNGNTRPAGR</sequence>
<keyword evidence="5" id="KW-1185">Reference proteome</keyword>
<name>L0HKC5_METFS</name>
<feature type="region of interest" description="Disordered" evidence="2">
    <location>
        <begin position="187"/>
        <end position="319"/>
    </location>
</feature>
<dbReference type="KEGG" id="mfo:Metfor_2530"/>
<dbReference type="EMBL" id="CP003167">
    <property type="protein sequence ID" value="AGB03524.1"/>
    <property type="molecule type" value="Genomic_DNA"/>
</dbReference>